<dbReference type="GO" id="GO:0071111">
    <property type="term" value="F:cyclic-guanylate-specific phosphodiesterase activity"/>
    <property type="evidence" value="ECO:0007669"/>
    <property type="project" value="InterPro"/>
</dbReference>
<dbReference type="PROSITE" id="PS50883">
    <property type="entry name" value="EAL"/>
    <property type="match status" value="1"/>
</dbReference>
<sequence length="402" mass="45478">MDLESNTKGYEWLNALLIDDSTVILDYVSTVLEKSFNITHVHKASSSAEAMHVLRTSRSINLVFLDLNMPNVDGIQFLEKLSNIEYKGYIVIMSGVSTQIISSVETLAKSHGLNYIGTLLKPIHESDFENIFKKIGVSRRKNRSAESLKTYEIIRAIKNDDIEVLYQPQIELSSREFIGIEALCRMNHPRLGLVSPDRFIDKAEESELIIHITLAVLKKALGDWKKWSMNGLELKLSVNVSPVALQQPEFADTVFMLLSQFAMPADKLCIEITEGMLADDPLQELANLNRLNMRGIELALDDFGQNNSTIERLQKFPVTYLKLDKSYFIEQKGNLNQLALINSTLSVAKELHIKTIAEGVEDSDIINLVTEMGCDYGQGYYISRPMKAKEVLAWQRDWNAKT</sequence>
<dbReference type="RefSeq" id="WP_140603465.1">
    <property type="nucleotide sequence ID" value="NZ_SAWY01000021.1"/>
</dbReference>
<dbReference type="InterPro" id="IPR001789">
    <property type="entry name" value="Sig_transdc_resp-reg_receiver"/>
</dbReference>
<keyword evidence="1" id="KW-0597">Phosphoprotein</keyword>
<dbReference type="AlphaFoldDB" id="A0A502KSH5"/>
<dbReference type="PANTHER" id="PTHR33121">
    <property type="entry name" value="CYCLIC DI-GMP PHOSPHODIESTERASE PDEF"/>
    <property type="match status" value="1"/>
</dbReference>
<evidence type="ECO:0000313" key="5">
    <source>
        <dbReference type="Proteomes" id="UP000315303"/>
    </source>
</evidence>
<dbReference type="SUPFAM" id="SSF52172">
    <property type="entry name" value="CheY-like"/>
    <property type="match status" value="1"/>
</dbReference>
<dbReference type="InterPro" id="IPR050706">
    <property type="entry name" value="Cyclic-di-GMP_PDE-like"/>
</dbReference>
<dbReference type="SUPFAM" id="SSF141868">
    <property type="entry name" value="EAL domain-like"/>
    <property type="match status" value="1"/>
</dbReference>
<gene>
    <name evidence="4" type="ORF">EPA86_10815</name>
</gene>
<evidence type="ECO:0000313" key="4">
    <source>
        <dbReference type="EMBL" id="TPH14588.1"/>
    </source>
</evidence>
<dbReference type="InterPro" id="IPR035919">
    <property type="entry name" value="EAL_sf"/>
</dbReference>
<accession>A0A502KSH5</accession>
<dbReference type="CDD" id="cd01948">
    <property type="entry name" value="EAL"/>
    <property type="match status" value="1"/>
</dbReference>
<dbReference type="Gene3D" id="3.20.20.450">
    <property type="entry name" value="EAL domain"/>
    <property type="match status" value="1"/>
</dbReference>
<dbReference type="Proteomes" id="UP000315303">
    <property type="component" value="Unassembled WGS sequence"/>
</dbReference>
<organism evidence="4 5">
    <name type="scientific">Litorilituus lipolyticus</name>
    <dbReference type="NCBI Taxonomy" id="2491017"/>
    <lineage>
        <taxon>Bacteria</taxon>
        <taxon>Pseudomonadati</taxon>
        <taxon>Pseudomonadota</taxon>
        <taxon>Gammaproteobacteria</taxon>
        <taxon>Alteromonadales</taxon>
        <taxon>Colwelliaceae</taxon>
        <taxon>Litorilituus</taxon>
    </lineage>
</organism>
<dbReference type="SMART" id="SM00448">
    <property type="entry name" value="REC"/>
    <property type="match status" value="1"/>
</dbReference>
<feature type="modified residue" description="4-aspartylphosphate" evidence="1">
    <location>
        <position position="66"/>
    </location>
</feature>
<protein>
    <submittedName>
        <fullName evidence="4">EAL domain-containing protein</fullName>
    </submittedName>
</protein>
<dbReference type="PROSITE" id="PS50110">
    <property type="entry name" value="RESPONSE_REGULATORY"/>
    <property type="match status" value="1"/>
</dbReference>
<keyword evidence="5" id="KW-1185">Reference proteome</keyword>
<evidence type="ECO:0000259" key="3">
    <source>
        <dbReference type="PROSITE" id="PS50883"/>
    </source>
</evidence>
<feature type="domain" description="Response regulatory" evidence="2">
    <location>
        <begin position="14"/>
        <end position="136"/>
    </location>
</feature>
<dbReference type="Pfam" id="PF00072">
    <property type="entry name" value="Response_reg"/>
    <property type="match status" value="1"/>
</dbReference>
<dbReference type="EMBL" id="SAWY01000021">
    <property type="protein sequence ID" value="TPH14588.1"/>
    <property type="molecule type" value="Genomic_DNA"/>
</dbReference>
<evidence type="ECO:0000256" key="1">
    <source>
        <dbReference type="PROSITE-ProRule" id="PRU00169"/>
    </source>
</evidence>
<dbReference type="InterPro" id="IPR011006">
    <property type="entry name" value="CheY-like_superfamily"/>
</dbReference>
<name>A0A502KSH5_9GAMM</name>
<feature type="domain" description="EAL" evidence="3">
    <location>
        <begin position="146"/>
        <end position="399"/>
    </location>
</feature>
<dbReference type="OrthoDB" id="9812358at2"/>
<dbReference type="Gene3D" id="3.40.50.2300">
    <property type="match status" value="1"/>
</dbReference>
<dbReference type="InterPro" id="IPR001633">
    <property type="entry name" value="EAL_dom"/>
</dbReference>
<reference evidence="4 5" key="1">
    <citation type="submission" date="2019-01" db="EMBL/GenBank/DDBJ databases">
        <title>Litorilituus lipolytica sp. nov., isolated from intertidal sand of the Yellow Sea in China.</title>
        <authorList>
            <person name="Liu A."/>
        </authorList>
    </citation>
    <scope>NUCLEOTIDE SEQUENCE [LARGE SCALE GENOMIC DNA]</scope>
    <source>
        <strain evidence="4 5">RZ04</strain>
    </source>
</reference>
<proteinExistence type="predicted"/>
<dbReference type="SMART" id="SM00052">
    <property type="entry name" value="EAL"/>
    <property type="match status" value="1"/>
</dbReference>
<comment type="caution">
    <text evidence="4">The sequence shown here is derived from an EMBL/GenBank/DDBJ whole genome shotgun (WGS) entry which is preliminary data.</text>
</comment>
<dbReference type="Pfam" id="PF00563">
    <property type="entry name" value="EAL"/>
    <property type="match status" value="1"/>
</dbReference>
<evidence type="ECO:0000259" key="2">
    <source>
        <dbReference type="PROSITE" id="PS50110"/>
    </source>
</evidence>
<dbReference type="PANTHER" id="PTHR33121:SF70">
    <property type="entry name" value="SIGNALING PROTEIN YKOW"/>
    <property type="match status" value="1"/>
</dbReference>
<dbReference type="GO" id="GO:0000160">
    <property type="term" value="P:phosphorelay signal transduction system"/>
    <property type="evidence" value="ECO:0007669"/>
    <property type="project" value="InterPro"/>
</dbReference>